<dbReference type="CDD" id="cd00093">
    <property type="entry name" value="HTH_XRE"/>
    <property type="match status" value="1"/>
</dbReference>
<dbReference type="AlphaFoldDB" id="A0A7T5BGX9"/>
<dbReference type="Gene3D" id="1.10.260.40">
    <property type="entry name" value="lambda repressor-like DNA-binding domains"/>
    <property type="match status" value="1"/>
</dbReference>
<evidence type="ECO:0000256" key="1">
    <source>
        <dbReference type="SAM" id="MobiDB-lite"/>
    </source>
</evidence>
<proteinExistence type="predicted"/>
<reference evidence="3 4" key="1">
    <citation type="submission" date="2020-07" db="EMBL/GenBank/DDBJ databases">
        <title>Complete genome sequence analysis of Acidithiobacillus ferrivorans XJFY6S-08 reveals extreme environmental adaptation to alpine acid mine drainage.</title>
        <authorList>
            <person name="Yan L."/>
            <person name="Ni Y."/>
        </authorList>
    </citation>
    <scope>NUCLEOTIDE SEQUENCE [LARGE SCALE GENOMIC DNA]</scope>
    <source>
        <strain evidence="3 4">XJFY6S-08</strain>
    </source>
</reference>
<organism evidence="3 4">
    <name type="scientific">Acidithiobacillus ferrivorans</name>
    <dbReference type="NCBI Taxonomy" id="160808"/>
    <lineage>
        <taxon>Bacteria</taxon>
        <taxon>Pseudomonadati</taxon>
        <taxon>Pseudomonadota</taxon>
        <taxon>Acidithiobacillia</taxon>
        <taxon>Acidithiobacillales</taxon>
        <taxon>Acidithiobacillaceae</taxon>
        <taxon>Acidithiobacillus</taxon>
    </lineage>
</organism>
<dbReference type="EMBL" id="CP059488">
    <property type="protein sequence ID" value="QQD71628.1"/>
    <property type="molecule type" value="Genomic_DNA"/>
</dbReference>
<dbReference type="SUPFAM" id="SSF47413">
    <property type="entry name" value="lambda repressor-like DNA-binding domains"/>
    <property type="match status" value="1"/>
</dbReference>
<dbReference type="Pfam" id="PF15943">
    <property type="entry name" value="YdaS_toxin"/>
    <property type="match status" value="1"/>
</dbReference>
<dbReference type="Proteomes" id="UP000595420">
    <property type="component" value="Chromosome"/>
</dbReference>
<dbReference type="PROSITE" id="PS50943">
    <property type="entry name" value="HTH_CROC1"/>
    <property type="match status" value="1"/>
</dbReference>
<evidence type="ECO:0000313" key="4">
    <source>
        <dbReference type="Proteomes" id="UP000595420"/>
    </source>
</evidence>
<dbReference type="GO" id="GO:0003677">
    <property type="term" value="F:DNA binding"/>
    <property type="evidence" value="ECO:0007669"/>
    <property type="project" value="InterPro"/>
</dbReference>
<gene>
    <name evidence="3" type="ORF">H2515_09115</name>
</gene>
<feature type="region of interest" description="Disordered" evidence="1">
    <location>
        <begin position="47"/>
        <end position="74"/>
    </location>
</feature>
<dbReference type="RefSeq" id="WP_198659929.1">
    <property type="nucleotide sequence ID" value="NZ_CP059488.1"/>
</dbReference>
<dbReference type="InterPro" id="IPR001387">
    <property type="entry name" value="Cro/C1-type_HTH"/>
</dbReference>
<name>A0A7T5BGX9_9PROT</name>
<feature type="domain" description="HTH cro/C1-type" evidence="2">
    <location>
        <begin position="11"/>
        <end position="57"/>
    </location>
</feature>
<protein>
    <submittedName>
        <fullName evidence="3">Helix-turn-helix domain-containing protein</fullName>
    </submittedName>
</protein>
<evidence type="ECO:0000313" key="3">
    <source>
        <dbReference type="EMBL" id="QQD71628.1"/>
    </source>
</evidence>
<dbReference type="InterPro" id="IPR031856">
    <property type="entry name" value="YdaS_toxin-like"/>
</dbReference>
<evidence type="ECO:0000259" key="2">
    <source>
        <dbReference type="PROSITE" id="PS50943"/>
    </source>
</evidence>
<accession>A0A7T5BGX9</accession>
<dbReference type="InterPro" id="IPR010982">
    <property type="entry name" value="Lambda_DNA-bd_dom_sf"/>
</dbReference>
<sequence>MDLRTYTKNHSQRLLAEKLGVTPALVSQWLSGETRITAERAVQIDQTTNGAVSRSELRPDIFGPLNNEQDRGVA</sequence>